<dbReference type="PROSITE" id="PS00300">
    <property type="entry name" value="SRP54"/>
    <property type="match status" value="1"/>
</dbReference>
<evidence type="ECO:0000313" key="11">
    <source>
        <dbReference type="EMBL" id="HIH09002.1"/>
    </source>
</evidence>
<reference evidence="12" key="3">
    <citation type="submission" date="2021-05" db="EMBL/GenBank/DDBJ databases">
        <title>Protein family content uncovers lineage relationships and bacterial pathway maintenance mechanisms in DPANN archaea.</title>
        <authorList>
            <person name="Castelle C.J."/>
            <person name="Meheust R."/>
            <person name="Jaffe A.L."/>
            <person name="Seitz K."/>
            <person name="Gong X."/>
            <person name="Baker B.J."/>
            <person name="Banfield J.F."/>
        </authorList>
    </citation>
    <scope>NUCLEOTIDE SEQUENCE</scope>
    <source>
        <strain evidence="12">RIFCSPHIGHO2_01_FULL_GW2011_AR10_43_9</strain>
    </source>
</reference>
<evidence type="ECO:0000313" key="13">
    <source>
        <dbReference type="Proteomes" id="UP000577419"/>
    </source>
</evidence>
<dbReference type="EC" id="3.6.5.4" evidence="8"/>
<comment type="catalytic activity">
    <reaction evidence="8">
        <text>GTP + H2O = GDP + phosphate + H(+)</text>
        <dbReference type="Rhea" id="RHEA:19669"/>
        <dbReference type="ChEBI" id="CHEBI:15377"/>
        <dbReference type="ChEBI" id="CHEBI:15378"/>
        <dbReference type="ChEBI" id="CHEBI:37565"/>
        <dbReference type="ChEBI" id="CHEBI:43474"/>
        <dbReference type="ChEBI" id="CHEBI:58189"/>
        <dbReference type="EC" id="3.6.5.4"/>
    </reaction>
</comment>
<feature type="binding site" evidence="8">
    <location>
        <begin position="233"/>
        <end position="237"/>
    </location>
    <ligand>
        <name>GTP</name>
        <dbReference type="ChEBI" id="CHEBI:37565"/>
    </ligand>
</feature>
<dbReference type="InterPro" id="IPR000897">
    <property type="entry name" value="SRP54_GTPase_dom"/>
</dbReference>
<evidence type="ECO:0000313" key="12">
    <source>
        <dbReference type="EMBL" id="MBS3059521.1"/>
    </source>
</evidence>
<dbReference type="InterPro" id="IPR003593">
    <property type="entry name" value="AAA+_ATPase"/>
</dbReference>
<dbReference type="InterPro" id="IPR004390">
    <property type="entry name" value="SR_rcpt_FtsY"/>
</dbReference>
<feature type="binding site" evidence="8">
    <location>
        <begin position="151"/>
        <end position="158"/>
    </location>
    <ligand>
        <name>GTP</name>
        <dbReference type="ChEBI" id="CHEBI:37565"/>
    </ligand>
</feature>
<dbReference type="Gene3D" id="3.40.50.300">
    <property type="entry name" value="P-loop containing nucleotide triphosphate hydrolases"/>
    <property type="match status" value="1"/>
</dbReference>
<dbReference type="Pfam" id="PF00448">
    <property type="entry name" value="SRP54"/>
    <property type="match status" value="1"/>
</dbReference>
<dbReference type="HAMAP" id="MF_00920">
    <property type="entry name" value="FtsY"/>
    <property type="match status" value="1"/>
</dbReference>
<keyword evidence="5 8" id="KW-0342">GTP-binding</keyword>
<dbReference type="GO" id="GO:0005525">
    <property type="term" value="F:GTP binding"/>
    <property type="evidence" value="ECO:0007669"/>
    <property type="project" value="UniProtKB-UniRule"/>
</dbReference>
<comment type="subcellular location">
    <subcellularLocation>
        <location evidence="8">Cell membrane</location>
        <topology evidence="8">Peripheral membrane protein</topology>
        <orientation evidence="8">Cytoplasmic side</orientation>
    </subcellularLocation>
    <subcellularLocation>
        <location evidence="8">Cytoplasm</location>
    </subcellularLocation>
</comment>
<protein>
    <recommendedName>
        <fullName evidence="8">Signal recognition particle receptor FtsY</fullName>
        <shortName evidence="8">SRP receptor</shortName>
        <ecNumber evidence="8">3.6.5.4</ecNumber>
    </recommendedName>
</protein>
<feature type="compositionally biased region" description="Basic and acidic residues" evidence="9">
    <location>
        <begin position="10"/>
        <end position="40"/>
    </location>
</feature>
<dbReference type="PANTHER" id="PTHR43134:SF1">
    <property type="entry name" value="SIGNAL RECOGNITION PARTICLE RECEPTOR SUBUNIT ALPHA"/>
    <property type="match status" value="1"/>
</dbReference>
<evidence type="ECO:0000256" key="8">
    <source>
        <dbReference type="HAMAP-Rule" id="MF_00920"/>
    </source>
</evidence>
<dbReference type="PANTHER" id="PTHR43134">
    <property type="entry name" value="SIGNAL RECOGNITION PARTICLE RECEPTOR SUBUNIT ALPHA"/>
    <property type="match status" value="1"/>
</dbReference>
<dbReference type="GO" id="GO:0003924">
    <property type="term" value="F:GTPase activity"/>
    <property type="evidence" value="ECO:0007669"/>
    <property type="project" value="UniProtKB-UniRule"/>
</dbReference>
<feature type="region of interest" description="Disordered" evidence="9">
    <location>
        <begin position="1"/>
        <end position="40"/>
    </location>
</feature>
<evidence type="ECO:0000256" key="7">
    <source>
        <dbReference type="ARBA" id="ARBA00023170"/>
    </source>
</evidence>
<dbReference type="InterPro" id="IPR027417">
    <property type="entry name" value="P-loop_NTPase"/>
</dbReference>
<evidence type="ECO:0000256" key="1">
    <source>
        <dbReference type="ARBA" id="ARBA00022475"/>
    </source>
</evidence>
<keyword evidence="1 8" id="KW-1003">Cell membrane</keyword>
<dbReference type="GO" id="GO:0005737">
    <property type="term" value="C:cytoplasm"/>
    <property type="evidence" value="ECO:0007669"/>
    <property type="project" value="UniProtKB-SubCell"/>
</dbReference>
<dbReference type="InterPro" id="IPR013822">
    <property type="entry name" value="Signal_recog_particl_SRP54_hlx"/>
</dbReference>
<dbReference type="Proteomes" id="UP000683213">
    <property type="component" value="Unassembled WGS sequence"/>
</dbReference>
<dbReference type="Proteomes" id="UP000577419">
    <property type="component" value="Unassembled WGS sequence"/>
</dbReference>
<dbReference type="SUPFAM" id="SSF47364">
    <property type="entry name" value="Domain of the SRP/SRP receptor G-proteins"/>
    <property type="match status" value="1"/>
</dbReference>
<dbReference type="EMBL" id="DUFG01000034">
    <property type="protein sequence ID" value="HIH09002.1"/>
    <property type="molecule type" value="Genomic_DNA"/>
</dbReference>
<dbReference type="InterPro" id="IPR036225">
    <property type="entry name" value="SRP/SRP_N"/>
</dbReference>
<keyword evidence="6 8" id="KW-0472">Membrane</keyword>
<feature type="binding site" evidence="8">
    <location>
        <begin position="291"/>
        <end position="294"/>
    </location>
    <ligand>
        <name>GTP</name>
        <dbReference type="ChEBI" id="CHEBI:37565"/>
    </ligand>
</feature>
<evidence type="ECO:0000256" key="2">
    <source>
        <dbReference type="ARBA" id="ARBA00022490"/>
    </source>
</evidence>
<dbReference type="Pfam" id="PF02881">
    <property type="entry name" value="SRP54_N"/>
    <property type="match status" value="1"/>
</dbReference>
<dbReference type="GO" id="GO:0005047">
    <property type="term" value="F:signal recognition particle binding"/>
    <property type="evidence" value="ECO:0007669"/>
    <property type="project" value="TreeGrafter"/>
</dbReference>
<reference evidence="13" key="1">
    <citation type="journal article" date="2020" name="bioRxiv">
        <title>A rank-normalized archaeal taxonomy based on genome phylogeny resolves widespread incomplete and uneven classifications.</title>
        <authorList>
            <person name="Rinke C."/>
            <person name="Chuvochina M."/>
            <person name="Mussig A.J."/>
            <person name="Chaumeil P.-A."/>
            <person name="Waite D.W."/>
            <person name="Whitman W.B."/>
            <person name="Parks D.H."/>
            <person name="Hugenholtz P."/>
        </authorList>
    </citation>
    <scope>NUCLEOTIDE SEQUENCE [LARGE SCALE GENOMIC DNA]</scope>
</reference>
<keyword evidence="3 8" id="KW-0547">Nucleotide-binding</keyword>
<organism evidence="11 13">
    <name type="scientific">Candidatus Iainarchaeum sp</name>
    <dbReference type="NCBI Taxonomy" id="3101447"/>
    <lineage>
        <taxon>Archaea</taxon>
        <taxon>Candidatus Iainarchaeota</taxon>
        <taxon>Candidatus Iainarchaeia</taxon>
        <taxon>Candidatus Iainarchaeales</taxon>
        <taxon>Candidatus Iainarchaeaceae</taxon>
        <taxon>Candidatus Iainarchaeum</taxon>
    </lineage>
</organism>
<gene>
    <name evidence="8 11" type="primary">ftsY</name>
    <name evidence="11" type="ORF">HA237_06640</name>
    <name evidence="12" type="ORF">J4224_03820</name>
</gene>
<keyword evidence="4 8" id="KW-0378">Hydrolase</keyword>
<evidence type="ECO:0000256" key="6">
    <source>
        <dbReference type="ARBA" id="ARBA00023136"/>
    </source>
</evidence>
<dbReference type="SMART" id="SM00962">
    <property type="entry name" value="SRP54"/>
    <property type="match status" value="1"/>
</dbReference>
<evidence type="ECO:0000256" key="3">
    <source>
        <dbReference type="ARBA" id="ARBA00022741"/>
    </source>
</evidence>
<comment type="similarity">
    <text evidence="8">Belongs to the GTP-binding SRP family. FtsY subfamily.</text>
</comment>
<keyword evidence="7 8" id="KW-0675">Receptor</keyword>
<comment type="subunit">
    <text evidence="8">Part of the signal recognition particle protein translocation system, which is composed of SRP and FtsY.</text>
</comment>
<dbReference type="SMART" id="SM00963">
    <property type="entry name" value="SRP54_N"/>
    <property type="match status" value="1"/>
</dbReference>
<sequence length="339" mass="37606">MAPEQELLEGTEKAAEKTELEEQPVRVEEEKGLKEAKGEKQRELKARVGLAEKAKAILTGKIKIKEKDIKELLDEFELSLLESDVELDAAKEIVSLIKESLVGKELSSKQDVSTALKEELRKALHKIMETENIDIFKEMEKKKPFIVLFLGPNGAGKTTSIAKLTYALQKKGKKVVWAAADTFRAASIEQLEEHAGRLGVNVVKHKYGSDPAAVAFDAVGSAKAKNTDVVLIDSAGRQETNRNLMEELKKIARVVKPDLKVYVGEAFTGQALLQQAKEFDEALKLDCFILTKIDADVKGGTAISLLFKLRKPILFIGTGQNYEDLVEFKPKYIIERVLG</sequence>
<evidence type="ECO:0000259" key="10">
    <source>
        <dbReference type="PROSITE" id="PS00300"/>
    </source>
</evidence>
<dbReference type="EMBL" id="JAGVWF010000053">
    <property type="protein sequence ID" value="MBS3059521.1"/>
    <property type="molecule type" value="Genomic_DNA"/>
</dbReference>
<keyword evidence="2 8" id="KW-0963">Cytoplasm</keyword>
<comment type="caution">
    <text evidence="11">The sequence shown here is derived from an EMBL/GenBank/DDBJ whole genome shotgun (WGS) entry which is preliminary data.</text>
</comment>
<evidence type="ECO:0000256" key="5">
    <source>
        <dbReference type="ARBA" id="ARBA00023134"/>
    </source>
</evidence>
<name>A0A7J4IU89_9ARCH</name>
<feature type="domain" description="SRP54-type proteins GTP-binding" evidence="10">
    <location>
        <begin position="312"/>
        <end position="325"/>
    </location>
</feature>
<dbReference type="Gene3D" id="1.20.120.140">
    <property type="entry name" value="Signal recognition particle SRP54, nucleotide-binding domain"/>
    <property type="match status" value="1"/>
</dbReference>
<evidence type="ECO:0000256" key="4">
    <source>
        <dbReference type="ARBA" id="ARBA00022801"/>
    </source>
</evidence>
<dbReference type="SMART" id="SM00382">
    <property type="entry name" value="AAA"/>
    <property type="match status" value="1"/>
</dbReference>
<dbReference type="InterPro" id="IPR042101">
    <property type="entry name" value="SRP54_N_sf"/>
</dbReference>
<dbReference type="NCBIfam" id="TIGR00064">
    <property type="entry name" value="ftsY"/>
    <property type="match status" value="1"/>
</dbReference>
<accession>A0A7J4IU89</accession>
<dbReference type="AlphaFoldDB" id="A0A7J4IU89"/>
<dbReference type="SUPFAM" id="SSF52540">
    <property type="entry name" value="P-loop containing nucleoside triphosphate hydrolases"/>
    <property type="match status" value="1"/>
</dbReference>
<proteinExistence type="inferred from homology"/>
<dbReference type="GO" id="GO:0006614">
    <property type="term" value="P:SRP-dependent cotranslational protein targeting to membrane"/>
    <property type="evidence" value="ECO:0007669"/>
    <property type="project" value="InterPro"/>
</dbReference>
<reference evidence="12" key="2">
    <citation type="submission" date="2021-03" db="EMBL/GenBank/DDBJ databases">
        <authorList>
            <person name="Jaffe A."/>
        </authorList>
    </citation>
    <scope>NUCLEOTIDE SEQUENCE</scope>
    <source>
        <strain evidence="12">RIFCSPHIGHO2_01_FULL_GW2011_AR10_43_9</strain>
    </source>
</reference>
<evidence type="ECO:0000256" key="9">
    <source>
        <dbReference type="SAM" id="MobiDB-lite"/>
    </source>
</evidence>
<comment type="function">
    <text evidence="8">Involved in targeting and insertion of nascent membrane proteins into the cytoplasmic membrane. Acts as a receptor for the complex formed by the signal recognition particle (SRP) and the ribosome-nascent chain (RNC).</text>
</comment>
<dbReference type="GO" id="GO:0005886">
    <property type="term" value="C:plasma membrane"/>
    <property type="evidence" value="ECO:0007669"/>
    <property type="project" value="UniProtKB-SubCell"/>
</dbReference>